<feature type="region of interest" description="Disordered" evidence="9">
    <location>
        <begin position="520"/>
        <end position="592"/>
    </location>
</feature>
<evidence type="ECO:0000256" key="2">
    <source>
        <dbReference type="ARBA" id="ARBA00022692"/>
    </source>
</evidence>
<feature type="compositionally biased region" description="Low complexity" evidence="9">
    <location>
        <begin position="347"/>
        <end position="356"/>
    </location>
</feature>
<dbReference type="GO" id="GO:0007214">
    <property type="term" value="P:gamma-aminobutyric acid signaling pathway"/>
    <property type="evidence" value="ECO:0007669"/>
    <property type="project" value="TreeGrafter"/>
</dbReference>
<keyword evidence="8" id="KW-0807">Transducer</keyword>
<evidence type="ECO:0000256" key="10">
    <source>
        <dbReference type="SAM" id="Phobius"/>
    </source>
</evidence>
<organism evidence="12 13">
    <name type="scientific">Ectocarpus siliculosus</name>
    <name type="common">Brown alga</name>
    <name type="synonym">Conferva siliculosa</name>
    <dbReference type="NCBI Taxonomy" id="2880"/>
    <lineage>
        <taxon>Eukaryota</taxon>
        <taxon>Sar</taxon>
        <taxon>Stramenopiles</taxon>
        <taxon>Ochrophyta</taxon>
        <taxon>PX clade</taxon>
        <taxon>Phaeophyceae</taxon>
        <taxon>Ectocarpales</taxon>
        <taxon>Ectocarpaceae</taxon>
        <taxon>Ectocarpus</taxon>
    </lineage>
</organism>
<feature type="compositionally biased region" description="Polar residues" evidence="9">
    <location>
        <begin position="700"/>
        <end position="719"/>
    </location>
</feature>
<evidence type="ECO:0000256" key="7">
    <source>
        <dbReference type="ARBA" id="ARBA00023180"/>
    </source>
</evidence>
<evidence type="ECO:0000256" key="6">
    <source>
        <dbReference type="ARBA" id="ARBA00023170"/>
    </source>
</evidence>
<feature type="compositionally biased region" description="Gly residues" evidence="9">
    <location>
        <begin position="685"/>
        <end position="699"/>
    </location>
</feature>
<keyword evidence="13" id="KW-1185">Reference proteome</keyword>
<feature type="domain" description="G-protein coupled receptors family 3 profile" evidence="11">
    <location>
        <begin position="132"/>
        <end position="218"/>
    </location>
</feature>
<feature type="transmembrane region" description="Helical" evidence="10">
    <location>
        <begin position="279"/>
        <end position="302"/>
    </location>
</feature>
<feature type="region of interest" description="Disordered" evidence="9">
    <location>
        <begin position="347"/>
        <end position="491"/>
    </location>
</feature>
<feature type="compositionally biased region" description="Gly residues" evidence="9">
    <location>
        <begin position="524"/>
        <end position="537"/>
    </location>
</feature>
<proteinExistence type="predicted"/>
<keyword evidence="5 10" id="KW-0472">Membrane</keyword>
<feature type="transmembrane region" description="Helical" evidence="10">
    <location>
        <begin position="134"/>
        <end position="154"/>
    </location>
</feature>
<evidence type="ECO:0000256" key="8">
    <source>
        <dbReference type="ARBA" id="ARBA00023224"/>
    </source>
</evidence>
<evidence type="ECO:0000256" key="9">
    <source>
        <dbReference type="SAM" id="MobiDB-lite"/>
    </source>
</evidence>
<feature type="compositionally biased region" description="Basic residues" evidence="9">
    <location>
        <begin position="393"/>
        <end position="404"/>
    </location>
</feature>
<evidence type="ECO:0000256" key="1">
    <source>
        <dbReference type="ARBA" id="ARBA00004141"/>
    </source>
</evidence>
<feature type="compositionally biased region" description="Basic and acidic residues" evidence="9">
    <location>
        <begin position="440"/>
        <end position="459"/>
    </location>
</feature>
<gene>
    <name evidence="12" type="ORF">Esi_0104_0023</name>
</gene>
<dbReference type="STRING" id="2880.D7FH00"/>
<evidence type="ECO:0000256" key="4">
    <source>
        <dbReference type="ARBA" id="ARBA00023040"/>
    </source>
</evidence>
<keyword evidence="4" id="KW-0297">G-protein coupled receptor</keyword>
<evidence type="ECO:0000313" key="13">
    <source>
        <dbReference type="Proteomes" id="UP000002630"/>
    </source>
</evidence>
<feature type="compositionally biased region" description="Polar residues" evidence="9">
    <location>
        <begin position="468"/>
        <end position="489"/>
    </location>
</feature>
<feature type="region of interest" description="Disordered" evidence="9">
    <location>
        <begin position="685"/>
        <end position="738"/>
    </location>
</feature>
<dbReference type="PANTHER" id="PTHR10519:SF20">
    <property type="entry name" value="G-PROTEIN COUPLED RECEPTOR 156-RELATED"/>
    <property type="match status" value="1"/>
</dbReference>
<name>D7FH00_ECTSI</name>
<dbReference type="InParanoid" id="D7FH00"/>
<feature type="compositionally biased region" description="Gly residues" evidence="9">
    <location>
        <begin position="723"/>
        <end position="735"/>
    </location>
</feature>
<feature type="compositionally biased region" description="Basic residues" evidence="9">
    <location>
        <begin position="419"/>
        <end position="439"/>
    </location>
</feature>
<keyword evidence="2 10" id="KW-0812">Transmembrane</keyword>
<sequence length="801" mass="83114">MGTAAAAAAAEATPPAESTPRRRPHLRHLRSAAPERPGGSLEAVAAVLGGDGGSINDGFDQRRSLFEDLEAYVDSNEACASRMEYTLSQCDFQNRQTLEWSYGEGDNALNCETPLPEGGSVKCDHVEWSSGEGIAIGILAGVGVALSLCFWGALSRYKQSRVVRLGQPALSKTFVVGIGVTFLSIFALLGATTDLTCALRLWGYSAGFDLAFGALTLKMRSACSAAESVGGGAFITRSSCVSCNHGLMWSWIALKVVLVLFCCYVRFQARKFQDYMRDNGGIGMATYNLGVAGILVAAVVWAEANAQVRRTTEGVAILLAGVGVLFPVLGTRVLRAKQELEGKALVGPSAAAAATGPGTGGSVGDALYGVGERAMDGDEYPEPRTTTPSGKTKGTKRRQWRRARGGGEAARTADLFRCHAPRYPRRGQPQRRRRRRRRWQGNDERGQREQPCEQPRAERPVVLPLPTLSRQCASTTSGGSACGETNSARSSRDSWAFDPIIMAINGYGWGVGHGHGGSKQITSGAGGGGGAGLGGSGRKQRNTSFSGSCGGGGGGGGGGQRGSGRWTSGVRRRGKSKERAASVAGSAGGETRSSGVKSLVMFAEYGTRLHCPHCSKEVAGCGFRGCSGSLIRKPSFSDEFGPEESFTLPAPQPVRAPAFGGFTSALPGGGAGGAVGSSLSAAAAGAGGGDEMVPSGGGNNNMLSPSTQNCGSVRSASHRTTSGEGGGGGTGGGGAHKSLPMAAAASRLRMSFCRGPSPCDTFDNESDDDDDDDDDFDDYDDYEGQRSNFGINSPTSSYAWG</sequence>
<dbReference type="Pfam" id="PF00003">
    <property type="entry name" value="7tm_3"/>
    <property type="match status" value="1"/>
</dbReference>
<keyword evidence="7" id="KW-0325">Glycoprotein</keyword>
<dbReference type="PROSITE" id="PS50259">
    <property type="entry name" value="G_PROTEIN_RECEP_F3_4"/>
    <property type="match status" value="1"/>
</dbReference>
<dbReference type="InterPro" id="IPR002455">
    <property type="entry name" value="GPCR3_GABA-B"/>
</dbReference>
<feature type="compositionally biased region" description="Polar residues" evidence="9">
    <location>
        <begin position="785"/>
        <end position="801"/>
    </location>
</feature>
<feature type="compositionally biased region" description="Gly residues" evidence="9">
    <location>
        <begin position="548"/>
        <end position="562"/>
    </location>
</feature>
<feature type="compositionally biased region" description="Low complexity" evidence="9">
    <location>
        <begin position="1"/>
        <end position="16"/>
    </location>
</feature>
<dbReference type="AlphaFoldDB" id="D7FH00"/>
<feature type="transmembrane region" description="Helical" evidence="10">
    <location>
        <begin position="248"/>
        <end position="267"/>
    </location>
</feature>
<dbReference type="PANTHER" id="PTHR10519">
    <property type="entry name" value="GABA-B RECEPTOR"/>
    <property type="match status" value="1"/>
</dbReference>
<feature type="region of interest" description="Disordered" evidence="9">
    <location>
        <begin position="1"/>
        <end position="24"/>
    </location>
</feature>
<dbReference type="EMBL" id="FN647726">
    <property type="protein sequence ID" value="CBJ28378.1"/>
    <property type="molecule type" value="Genomic_DNA"/>
</dbReference>
<dbReference type="InterPro" id="IPR017978">
    <property type="entry name" value="GPCR_3_C"/>
</dbReference>
<dbReference type="GO" id="GO:0038039">
    <property type="term" value="C:G protein-coupled receptor heterodimeric complex"/>
    <property type="evidence" value="ECO:0007669"/>
    <property type="project" value="TreeGrafter"/>
</dbReference>
<feature type="transmembrane region" description="Helical" evidence="10">
    <location>
        <begin position="174"/>
        <end position="192"/>
    </location>
</feature>
<evidence type="ECO:0000256" key="3">
    <source>
        <dbReference type="ARBA" id="ARBA00022989"/>
    </source>
</evidence>
<comment type="subcellular location">
    <subcellularLocation>
        <location evidence="1">Membrane</location>
        <topology evidence="1">Multi-pass membrane protein</topology>
    </subcellularLocation>
</comment>
<accession>D7FH00</accession>
<protein>
    <recommendedName>
        <fullName evidence="11">G-protein coupled receptors family 3 profile domain-containing protein</fullName>
    </recommendedName>
</protein>
<dbReference type="OrthoDB" id="10605072at2759"/>
<dbReference type="EMBL" id="FN649752">
    <property type="protein sequence ID" value="CBJ28378.1"/>
    <property type="molecule type" value="Genomic_DNA"/>
</dbReference>
<dbReference type="GO" id="GO:0004965">
    <property type="term" value="F:G protein-coupled GABA receptor activity"/>
    <property type="evidence" value="ECO:0007669"/>
    <property type="project" value="InterPro"/>
</dbReference>
<feature type="region of interest" description="Disordered" evidence="9">
    <location>
        <begin position="754"/>
        <end position="801"/>
    </location>
</feature>
<evidence type="ECO:0000256" key="5">
    <source>
        <dbReference type="ARBA" id="ARBA00023136"/>
    </source>
</evidence>
<feature type="compositionally biased region" description="Low complexity" evidence="9">
    <location>
        <begin position="383"/>
        <end position="392"/>
    </location>
</feature>
<evidence type="ECO:0000259" key="11">
    <source>
        <dbReference type="PROSITE" id="PS50259"/>
    </source>
</evidence>
<keyword evidence="3 10" id="KW-1133">Transmembrane helix</keyword>
<evidence type="ECO:0000313" key="12">
    <source>
        <dbReference type="EMBL" id="CBJ28378.1"/>
    </source>
</evidence>
<feature type="transmembrane region" description="Helical" evidence="10">
    <location>
        <begin position="314"/>
        <end position="334"/>
    </location>
</feature>
<dbReference type="Proteomes" id="UP000002630">
    <property type="component" value="Linkage Group LG27"/>
</dbReference>
<feature type="compositionally biased region" description="Acidic residues" evidence="9">
    <location>
        <begin position="762"/>
        <end position="782"/>
    </location>
</feature>
<reference evidence="12 13" key="1">
    <citation type="journal article" date="2010" name="Nature">
        <title>The Ectocarpus genome and the independent evolution of multicellularity in brown algae.</title>
        <authorList>
            <person name="Cock J.M."/>
            <person name="Sterck L."/>
            <person name="Rouze P."/>
            <person name="Scornet D."/>
            <person name="Allen A.E."/>
            <person name="Amoutzias G."/>
            <person name="Anthouard V."/>
            <person name="Artiguenave F."/>
            <person name="Aury J.M."/>
            <person name="Badger J.H."/>
            <person name="Beszteri B."/>
            <person name="Billiau K."/>
            <person name="Bonnet E."/>
            <person name="Bothwell J.H."/>
            <person name="Bowler C."/>
            <person name="Boyen C."/>
            <person name="Brownlee C."/>
            <person name="Carrano C.J."/>
            <person name="Charrier B."/>
            <person name="Cho G.Y."/>
            <person name="Coelho S.M."/>
            <person name="Collen J."/>
            <person name="Corre E."/>
            <person name="Da Silva C."/>
            <person name="Delage L."/>
            <person name="Delaroque N."/>
            <person name="Dittami S.M."/>
            <person name="Doulbeau S."/>
            <person name="Elias M."/>
            <person name="Farnham G."/>
            <person name="Gachon C.M."/>
            <person name="Gschloessl B."/>
            <person name="Heesch S."/>
            <person name="Jabbari K."/>
            <person name="Jubin C."/>
            <person name="Kawai H."/>
            <person name="Kimura K."/>
            <person name="Kloareg B."/>
            <person name="Kupper F.C."/>
            <person name="Lang D."/>
            <person name="Le Bail A."/>
            <person name="Leblanc C."/>
            <person name="Lerouge P."/>
            <person name="Lohr M."/>
            <person name="Lopez P.J."/>
            <person name="Martens C."/>
            <person name="Maumus F."/>
            <person name="Michel G."/>
            <person name="Miranda-Saavedra D."/>
            <person name="Morales J."/>
            <person name="Moreau H."/>
            <person name="Motomura T."/>
            <person name="Nagasato C."/>
            <person name="Napoli C.A."/>
            <person name="Nelson D.R."/>
            <person name="Nyvall-Collen P."/>
            <person name="Peters A.F."/>
            <person name="Pommier C."/>
            <person name="Potin P."/>
            <person name="Poulain J."/>
            <person name="Quesneville H."/>
            <person name="Read B."/>
            <person name="Rensing S.A."/>
            <person name="Ritter A."/>
            <person name="Rousvoal S."/>
            <person name="Samanta M."/>
            <person name="Samson G."/>
            <person name="Schroeder D.C."/>
            <person name="Segurens B."/>
            <person name="Strittmatter M."/>
            <person name="Tonon T."/>
            <person name="Tregear J.W."/>
            <person name="Valentin K."/>
            <person name="von Dassow P."/>
            <person name="Yamagishi T."/>
            <person name="Van de Peer Y."/>
            <person name="Wincker P."/>
        </authorList>
    </citation>
    <scope>NUCLEOTIDE SEQUENCE [LARGE SCALE GENOMIC DNA]</scope>
    <source>
        <strain evidence="13">Ec32 / CCAP1310/4</strain>
    </source>
</reference>
<keyword evidence="6" id="KW-0675">Receptor</keyword>